<comment type="similarity">
    <text evidence="1 3">Belongs to the bacterial flagellin family.</text>
</comment>
<dbReference type="SUPFAM" id="SSF64518">
    <property type="entry name" value="Phase 1 flagellin"/>
    <property type="match status" value="1"/>
</dbReference>
<dbReference type="RefSeq" id="WP_027839897.1">
    <property type="nucleotide sequence ID" value="NZ_BMHN01000001.1"/>
</dbReference>
<feature type="domain" description="Flagellin C-terminal" evidence="5">
    <location>
        <begin position="296"/>
        <end position="379"/>
    </location>
</feature>
<protein>
    <recommendedName>
        <fullName evidence="3">Flagellin</fullName>
    </recommendedName>
</protein>
<dbReference type="Pfam" id="PF00669">
    <property type="entry name" value="Flagellin_N"/>
    <property type="match status" value="1"/>
</dbReference>
<organism evidence="6 7">
    <name type="scientific">Pyruvatibacter mobilis</name>
    <dbReference type="NCBI Taxonomy" id="1712261"/>
    <lineage>
        <taxon>Bacteria</taxon>
        <taxon>Pseudomonadati</taxon>
        <taxon>Pseudomonadota</taxon>
        <taxon>Alphaproteobacteria</taxon>
        <taxon>Hyphomicrobiales</taxon>
        <taxon>Parvibaculaceae</taxon>
        <taxon>Pyruvatibacter</taxon>
    </lineage>
</organism>
<dbReference type="Pfam" id="PF00700">
    <property type="entry name" value="Flagellin_C"/>
    <property type="match status" value="1"/>
</dbReference>
<dbReference type="InterPro" id="IPR046358">
    <property type="entry name" value="Flagellin_C"/>
</dbReference>
<accession>A0A845QE57</accession>
<comment type="subcellular location">
    <subcellularLocation>
        <location evidence="3">Secreted</location>
    </subcellularLocation>
    <subcellularLocation>
        <location evidence="3">Bacterial flagellum</location>
    </subcellularLocation>
</comment>
<dbReference type="InterPro" id="IPR001029">
    <property type="entry name" value="Flagellin_N"/>
</dbReference>
<dbReference type="OrthoDB" id="9808068at2"/>
<dbReference type="GO" id="GO:0005576">
    <property type="term" value="C:extracellular region"/>
    <property type="evidence" value="ECO:0007669"/>
    <property type="project" value="UniProtKB-SubCell"/>
</dbReference>
<reference evidence="6 7" key="1">
    <citation type="journal article" date="2016" name="Int. J. Syst. Evol. Microbiol.">
        <title>Pyruvatibacter mobilis gen. nov., sp. nov., a marine bacterium from the culture broth of Picochlorum sp. 122.</title>
        <authorList>
            <person name="Wang G."/>
            <person name="Tang M."/>
            <person name="Wu H."/>
            <person name="Dai S."/>
            <person name="Li T."/>
            <person name="Chen C."/>
            <person name="He H."/>
            <person name="Fan J."/>
            <person name="Xiang W."/>
            <person name="Li X."/>
        </authorList>
    </citation>
    <scope>NUCLEOTIDE SEQUENCE [LARGE SCALE GENOMIC DNA]</scope>
    <source>
        <strain evidence="6 7">GYP-11</strain>
    </source>
</reference>
<keyword evidence="3" id="KW-0964">Secreted</keyword>
<proteinExistence type="inferred from homology"/>
<dbReference type="AlphaFoldDB" id="A0A845QE57"/>
<sequence length="379" mass="39206">MAEIALSNALRTNLNSLQSTASLLSKTQERLSTGLKVNGAIDNPTSFFTAQGLNNRASDLATLGDDIGIAIDTLQAADEGIKAITTLVENLKSTANQALTTKIKGANVSSSTLNAFAGTAHASQVTGIDAGDSFTIQVGTATAVTINIATSTQDLSVIVASIAGVTNVTASITSEGKIKIETTNGEDLKITDASGSTANDLGVSGTKTNGVNRNSFVTDFNELRTQIDQLAGDASFKGVNLLQANNNLTVNFNEDQTSSLTIKSKLLDTSSSGLNISQQTKSNFASDSSIEAAVAELDAAIGTLRSQSSSFGNSLSIVENRQTFTNSLINTLETGAGKLTLADTNVEGANLLALQTRQSLATTTLSLASQADQNVLRLF</sequence>
<evidence type="ECO:0000259" key="5">
    <source>
        <dbReference type="Pfam" id="PF00700"/>
    </source>
</evidence>
<gene>
    <name evidence="6" type="ORF">GTQ45_12120</name>
</gene>
<dbReference type="Gene3D" id="1.20.1330.10">
    <property type="entry name" value="f41 fragment of flagellin, N-terminal domain"/>
    <property type="match status" value="1"/>
</dbReference>
<keyword evidence="6" id="KW-0966">Cell projection</keyword>
<evidence type="ECO:0000313" key="7">
    <source>
        <dbReference type="Proteomes" id="UP000470384"/>
    </source>
</evidence>
<feature type="domain" description="Flagellin N-terminal" evidence="4">
    <location>
        <begin position="12"/>
        <end position="103"/>
    </location>
</feature>
<dbReference type="GeneID" id="300654156"/>
<keyword evidence="6" id="KW-0969">Cilium</keyword>
<dbReference type="Proteomes" id="UP000470384">
    <property type="component" value="Unassembled WGS sequence"/>
</dbReference>
<dbReference type="GO" id="GO:0005198">
    <property type="term" value="F:structural molecule activity"/>
    <property type="evidence" value="ECO:0007669"/>
    <property type="project" value="UniProtKB-UniRule"/>
</dbReference>
<evidence type="ECO:0000256" key="2">
    <source>
        <dbReference type="ARBA" id="ARBA00023143"/>
    </source>
</evidence>
<evidence type="ECO:0000259" key="4">
    <source>
        <dbReference type="Pfam" id="PF00669"/>
    </source>
</evidence>
<keyword evidence="2 3" id="KW-0975">Bacterial flagellum</keyword>
<keyword evidence="6" id="KW-0282">Flagellum</keyword>
<name>A0A845QE57_9HYPH</name>
<comment type="function">
    <text evidence="3">Flagellin is the subunit protein which polymerizes to form the filaments of bacterial flagella.</text>
</comment>
<evidence type="ECO:0000313" key="6">
    <source>
        <dbReference type="EMBL" id="NBG96480.1"/>
    </source>
</evidence>
<dbReference type="GO" id="GO:0009288">
    <property type="term" value="C:bacterial-type flagellum"/>
    <property type="evidence" value="ECO:0007669"/>
    <property type="project" value="UniProtKB-SubCell"/>
</dbReference>
<dbReference type="EMBL" id="WXYQ01000009">
    <property type="protein sequence ID" value="NBG96480.1"/>
    <property type="molecule type" value="Genomic_DNA"/>
</dbReference>
<evidence type="ECO:0000256" key="3">
    <source>
        <dbReference type="RuleBase" id="RU362073"/>
    </source>
</evidence>
<comment type="caution">
    <text evidence="6">The sequence shown here is derived from an EMBL/GenBank/DDBJ whole genome shotgun (WGS) entry which is preliminary data.</text>
</comment>
<evidence type="ECO:0000256" key="1">
    <source>
        <dbReference type="ARBA" id="ARBA00005709"/>
    </source>
</evidence>
<keyword evidence="7" id="KW-1185">Reference proteome</keyword>